<dbReference type="InterPro" id="IPR046861">
    <property type="entry name" value="SAM_KSR1_N"/>
</dbReference>
<dbReference type="EMBL" id="DS232459">
    <property type="protein sequence ID" value="EDS42082.1"/>
    <property type="molecule type" value="Genomic_DNA"/>
</dbReference>
<dbReference type="STRING" id="7176.B0X7S0"/>
<evidence type="ECO:0000313" key="2">
    <source>
        <dbReference type="EMBL" id="EDS42082.1"/>
    </source>
</evidence>
<feature type="domain" description="Kinase suppressor RAS 1 N-terminal helical hairpin" evidence="1">
    <location>
        <begin position="22"/>
        <end position="75"/>
    </location>
</feature>
<dbReference type="HOGENOM" id="CLU_1688476_0_0_1"/>
<dbReference type="OrthoDB" id="774951at2759"/>
<dbReference type="eggNOG" id="KOG0193">
    <property type="taxonomic scope" value="Eukaryota"/>
</dbReference>
<dbReference type="InterPro" id="IPR046933">
    <property type="entry name" value="SAM_KSR1_N_sf"/>
</dbReference>
<name>B0X7S0_CULQU</name>
<evidence type="ECO:0000259" key="1">
    <source>
        <dbReference type="Pfam" id="PF20406"/>
    </source>
</evidence>
<dbReference type="VEuPathDB" id="VectorBase:CPIJ015501"/>
<keyword evidence="4" id="KW-1185">Reference proteome</keyword>
<dbReference type="Proteomes" id="UP000002320">
    <property type="component" value="Unassembled WGS sequence"/>
</dbReference>
<evidence type="ECO:0000313" key="3">
    <source>
        <dbReference type="EnsemblMetazoa" id="CPIJ015501-PA"/>
    </source>
</evidence>
<dbReference type="InParanoid" id="B0X7S0"/>
<dbReference type="Pfam" id="PF20406">
    <property type="entry name" value="SAM_KSR1_N"/>
    <property type="match status" value="1"/>
</dbReference>
<dbReference type="Gene3D" id="6.10.140.1120">
    <property type="match status" value="1"/>
</dbReference>
<evidence type="ECO:0000313" key="4">
    <source>
        <dbReference type="Proteomes" id="UP000002320"/>
    </source>
</evidence>
<accession>B0X7S0</accession>
<reference evidence="2" key="1">
    <citation type="submission" date="2007-03" db="EMBL/GenBank/DDBJ databases">
        <title>Annotation of Culex pipiens quinquefasciatus.</title>
        <authorList>
            <consortium name="The Broad Institute Genome Sequencing Platform"/>
            <person name="Atkinson P.W."/>
            <person name="Hemingway J."/>
            <person name="Christensen B.M."/>
            <person name="Higgs S."/>
            <person name="Kodira C."/>
            <person name="Hannick L."/>
            <person name="Megy K."/>
            <person name="O'Leary S."/>
            <person name="Pearson M."/>
            <person name="Haas B.J."/>
            <person name="Mauceli E."/>
            <person name="Wortman J.R."/>
            <person name="Lee N.H."/>
            <person name="Guigo R."/>
            <person name="Stanke M."/>
            <person name="Alvarado L."/>
            <person name="Amedeo P."/>
            <person name="Antoine C.H."/>
            <person name="Arensburger P."/>
            <person name="Bidwell S.L."/>
            <person name="Crawford M."/>
            <person name="Camaro F."/>
            <person name="Devon K."/>
            <person name="Engels R."/>
            <person name="Hammond M."/>
            <person name="Howarth C."/>
            <person name="Koehrsen M."/>
            <person name="Lawson D."/>
            <person name="Montgomery P."/>
            <person name="Nene V."/>
            <person name="Nusbaum C."/>
            <person name="Puiu D."/>
            <person name="Romero-Severson J."/>
            <person name="Severson D.W."/>
            <person name="Shumway M."/>
            <person name="Sisk P."/>
            <person name="Stolte C."/>
            <person name="Zeng Q."/>
            <person name="Eisenstadt E."/>
            <person name="Fraser-Liggett C."/>
            <person name="Strausberg R."/>
            <person name="Galagan J."/>
            <person name="Birren B."/>
            <person name="Collins F.H."/>
        </authorList>
    </citation>
    <scope>NUCLEOTIDE SEQUENCE [LARGE SCALE GENOMIC DNA]</scope>
    <source>
        <strain evidence="2">JHB</strain>
    </source>
</reference>
<dbReference type="KEGG" id="cqu:CpipJ_CPIJ015501"/>
<sequence>MAEAKSDQYLNNECEVNIRRGLDVIQSMIDISADRLEGLRTTCNTHTELTQQEIRTLETKLVKMFSELLITKAKLPERLPSKGLPATGNELRQWLRVVERPNHSATEVIDHGDEIVLVLVDQSLDRRSWVVCQIGGVKRVRSFHQVLTIVLTLPAI</sequence>
<proteinExistence type="predicted"/>
<reference evidence="3" key="2">
    <citation type="submission" date="2020-05" db="UniProtKB">
        <authorList>
            <consortium name="EnsemblMetazoa"/>
        </authorList>
    </citation>
    <scope>IDENTIFICATION</scope>
    <source>
        <strain evidence="3">JHB</strain>
    </source>
</reference>
<gene>
    <name evidence="3" type="primary">6048845</name>
    <name evidence="2" type="ORF">CpipJ_CPIJ015501</name>
</gene>
<dbReference type="AlphaFoldDB" id="B0X7S0"/>
<dbReference type="VEuPathDB" id="VectorBase:CQUJHB001346"/>
<organism>
    <name type="scientific">Culex quinquefasciatus</name>
    <name type="common">Southern house mosquito</name>
    <name type="synonym">Culex pungens</name>
    <dbReference type="NCBI Taxonomy" id="7176"/>
    <lineage>
        <taxon>Eukaryota</taxon>
        <taxon>Metazoa</taxon>
        <taxon>Ecdysozoa</taxon>
        <taxon>Arthropoda</taxon>
        <taxon>Hexapoda</taxon>
        <taxon>Insecta</taxon>
        <taxon>Pterygota</taxon>
        <taxon>Neoptera</taxon>
        <taxon>Endopterygota</taxon>
        <taxon>Diptera</taxon>
        <taxon>Nematocera</taxon>
        <taxon>Culicoidea</taxon>
        <taxon>Culicidae</taxon>
        <taxon>Culicinae</taxon>
        <taxon>Culicini</taxon>
        <taxon>Culex</taxon>
        <taxon>Culex</taxon>
    </lineage>
</organism>
<protein>
    <recommendedName>
        <fullName evidence="1">Kinase suppressor RAS 1 N-terminal helical hairpin domain-containing protein</fullName>
    </recommendedName>
</protein>
<dbReference type="EnsemblMetazoa" id="CPIJ015501-RA">
    <property type="protein sequence ID" value="CPIJ015501-PA"/>
    <property type="gene ID" value="CPIJ015501"/>
</dbReference>